<dbReference type="NCBIfam" id="TIGR00778">
    <property type="entry name" value="ahpD_dom"/>
    <property type="match status" value="1"/>
</dbReference>
<keyword evidence="2" id="KW-0575">Peroxidase</keyword>
<dbReference type="Gene3D" id="1.20.1290.10">
    <property type="entry name" value="AhpD-like"/>
    <property type="match status" value="1"/>
</dbReference>
<dbReference type="InterPro" id="IPR029032">
    <property type="entry name" value="AhpD-like"/>
</dbReference>
<proteinExistence type="predicted"/>
<dbReference type="PANTHER" id="PTHR34846:SF7">
    <property type="entry name" value="BLL7811 PROTEIN"/>
    <property type="match status" value="1"/>
</dbReference>
<dbReference type="InterPro" id="IPR003779">
    <property type="entry name" value="CMD-like"/>
</dbReference>
<dbReference type="STRING" id="310780.SAMN05216267_104813"/>
<dbReference type="Pfam" id="PF02627">
    <property type="entry name" value="CMD"/>
    <property type="match status" value="1"/>
</dbReference>
<protein>
    <submittedName>
        <fullName evidence="2">Alkylhydroperoxidase AhpD family core domain-containing protein</fullName>
    </submittedName>
</protein>
<evidence type="ECO:0000313" key="3">
    <source>
        <dbReference type="Proteomes" id="UP000181951"/>
    </source>
</evidence>
<evidence type="ECO:0000259" key="1">
    <source>
        <dbReference type="Pfam" id="PF02627"/>
    </source>
</evidence>
<keyword evidence="2" id="KW-0560">Oxidoreductase</keyword>
<feature type="domain" description="Carboxymuconolactone decarboxylase-like" evidence="1">
    <location>
        <begin position="11"/>
        <end position="96"/>
    </location>
</feature>
<dbReference type="GO" id="GO:0051920">
    <property type="term" value="F:peroxiredoxin activity"/>
    <property type="evidence" value="ECO:0007669"/>
    <property type="project" value="InterPro"/>
</dbReference>
<dbReference type="AlphaFoldDB" id="A0A1H8T5R6"/>
<keyword evidence="3" id="KW-1185">Reference proteome</keyword>
<dbReference type="EMBL" id="FODD01000048">
    <property type="protein sequence ID" value="SEO85984.1"/>
    <property type="molecule type" value="Genomic_DNA"/>
</dbReference>
<accession>A0A1H8T5R6</accession>
<gene>
    <name evidence="2" type="ORF">SAMN05216267_104813</name>
</gene>
<dbReference type="Proteomes" id="UP000181951">
    <property type="component" value="Unassembled WGS sequence"/>
</dbReference>
<dbReference type="RefSeq" id="WP_069464505.1">
    <property type="nucleotide sequence ID" value="NZ_FODD01000048.1"/>
</dbReference>
<dbReference type="SUPFAM" id="SSF69118">
    <property type="entry name" value="AhpD-like"/>
    <property type="match status" value="1"/>
</dbReference>
<sequence>MEPRFNLLDSPTAAKASKRFYSASLALHESSLPRNLQELVSLRASQLNGCGWCVDIHTQEADALGETPQRLGLVAVWRHSTVFTEAERAALAFAEEATVLDGGKGVSDATWEGVRKHFDDDQLGTLVCVIGMINASNRMSLAVNMMGGTYERGMFDRLG</sequence>
<dbReference type="InterPro" id="IPR004675">
    <property type="entry name" value="AhpD_core"/>
</dbReference>
<name>A0A1H8T5R6_9ACTN</name>
<dbReference type="PANTHER" id="PTHR34846">
    <property type="entry name" value="4-CARBOXYMUCONOLACTONE DECARBOXYLASE FAMILY PROTEIN (AFU_ORTHOLOGUE AFUA_6G11590)"/>
    <property type="match status" value="1"/>
</dbReference>
<dbReference type="OrthoDB" id="9801997at2"/>
<reference evidence="2 3" key="1">
    <citation type="submission" date="2016-10" db="EMBL/GenBank/DDBJ databases">
        <authorList>
            <person name="de Groot N.N."/>
        </authorList>
    </citation>
    <scope>NUCLEOTIDE SEQUENCE [LARGE SCALE GENOMIC DNA]</scope>
    <source>
        <strain evidence="2 3">CGMCC 4.2026</strain>
    </source>
</reference>
<organism evidence="2 3">
    <name type="scientific">Actinacidiphila rubida</name>
    <dbReference type="NCBI Taxonomy" id="310780"/>
    <lineage>
        <taxon>Bacteria</taxon>
        <taxon>Bacillati</taxon>
        <taxon>Actinomycetota</taxon>
        <taxon>Actinomycetes</taxon>
        <taxon>Kitasatosporales</taxon>
        <taxon>Streptomycetaceae</taxon>
        <taxon>Actinacidiphila</taxon>
    </lineage>
</organism>
<evidence type="ECO:0000313" key="2">
    <source>
        <dbReference type="EMBL" id="SEO85984.1"/>
    </source>
</evidence>